<evidence type="ECO:0000313" key="13">
    <source>
        <dbReference type="Proteomes" id="UP000308149"/>
    </source>
</evidence>
<dbReference type="InterPro" id="IPR010817">
    <property type="entry name" value="HemY_N"/>
</dbReference>
<comment type="function">
    <text evidence="1">Involved in a late step of protoheme IX synthesis.</text>
</comment>
<dbReference type="NCBIfam" id="TIGR00540">
    <property type="entry name" value="TPR_hemY_coli"/>
    <property type="match status" value="1"/>
</dbReference>
<feature type="transmembrane region" description="Helical" evidence="10">
    <location>
        <begin position="45"/>
        <end position="65"/>
    </location>
</feature>
<evidence type="ECO:0000256" key="2">
    <source>
        <dbReference type="ARBA" id="ARBA00004429"/>
    </source>
</evidence>
<evidence type="ECO:0000256" key="3">
    <source>
        <dbReference type="ARBA" id="ARBA00004744"/>
    </source>
</evidence>
<dbReference type="GO" id="GO:0005886">
    <property type="term" value="C:plasma membrane"/>
    <property type="evidence" value="ECO:0007669"/>
    <property type="project" value="UniProtKB-SubCell"/>
</dbReference>
<dbReference type="AlphaFoldDB" id="A0A5B7ZSH4"/>
<proteinExistence type="predicted"/>
<dbReference type="KEGG" id="thes:FHQ07_09205"/>
<dbReference type="InterPro" id="IPR011990">
    <property type="entry name" value="TPR-like_helical_dom_sf"/>
</dbReference>
<keyword evidence="7 10" id="KW-1133">Transmembrane helix</keyword>
<organism evidence="12 13">
    <name type="scientific">Thermomonas aquatica</name>
    <dbReference type="NCBI Taxonomy" id="2202149"/>
    <lineage>
        <taxon>Bacteria</taxon>
        <taxon>Pseudomonadati</taxon>
        <taxon>Pseudomonadota</taxon>
        <taxon>Gammaproteobacteria</taxon>
        <taxon>Lysobacterales</taxon>
        <taxon>Lysobacteraceae</taxon>
        <taxon>Thermomonas</taxon>
    </lineage>
</organism>
<evidence type="ECO:0000313" key="12">
    <source>
        <dbReference type="EMBL" id="QDA57473.1"/>
    </source>
</evidence>
<keyword evidence="8 10" id="KW-0472">Membrane</keyword>
<dbReference type="OrthoDB" id="7053339at2"/>
<keyword evidence="4" id="KW-1003">Cell membrane</keyword>
<evidence type="ECO:0000256" key="8">
    <source>
        <dbReference type="ARBA" id="ARBA00023136"/>
    </source>
</evidence>
<evidence type="ECO:0000256" key="5">
    <source>
        <dbReference type="ARBA" id="ARBA00022519"/>
    </source>
</evidence>
<dbReference type="Gene3D" id="1.25.40.10">
    <property type="entry name" value="Tetratricopeptide repeat domain"/>
    <property type="match status" value="1"/>
</dbReference>
<evidence type="ECO:0000256" key="7">
    <source>
        <dbReference type="ARBA" id="ARBA00022989"/>
    </source>
</evidence>
<keyword evidence="5" id="KW-0997">Cell inner membrane</keyword>
<keyword evidence="13" id="KW-1185">Reference proteome</keyword>
<dbReference type="Proteomes" id="UP000308149">
    <property type="component" value="Chromosome"/>
</dbReference>
<dbReference type="GO" id="GO:0006779">
    <property type="term" value="P:porphyrin-containing compound biosynthetic process"/>
    <property type="evidence" value="ECO:0007669"/>
    <property type="project" value="UniProtKB-KW"/>
</dbReference>
<comment type="pathway">
    <text evidence="3">Porphyrin-containing compound metabolism; protoheme biosynthesis.</text>
</comment>
<gene>
    <name evidence="12" type="ORF">FHQ07_09205</name>
</gene>
<protein>
    <submittedName>
        <fullName evidence="12">Heme biosynthesis protein HemY</fullName>
    </submittedName>
</protein>
<evidence type="ECO:0000256" key="4">
    <source>
        <dbReference type="ARBA" id="ARBA00022475"/>
    </source>
</evidence>
<feature type="domain" description="HemY N-terminal" evidence="11">
    <location>
        <begin position="29"/>
        <end position="128"/>
    </location>
</feature>
<keyword evidence="9" id="KW-0627">Porphyrin biosynthesis</keyword>
<reference evidence="12 13" key="1">
    <citation type="submission" date="2019-06" db="EMBL/GenBank/DDBJ databases">
        <title>Thermomonas aquatica sp. nov., isolated from an industrial wastewater treatment plant.</title>
        <authorList>
            <person name="Jeon J.H."/>
            <person name="Park D.-S."/>
        </authorList>
    </citation>
    <scope>NUCLEOTIDE SEQUENCE [LARGE SCALE GENOMIC DNA]</scope>
    <source>
        <strain evidence="12 13">SY21</strain>
    </source>
</reference>
<dbReference type="InterPro" id="IPR005254">
    <property type="entry name" value="Heme_biosyn_assoc_TPR_pro"/>
</dbReference>
<dbReference type="EMBL" id="CP040871">
    <property type="protein sequence ID" value="QDA57473.1"/>
    <property type="molecule type" value="Genomic_DNA"/>
</dbReference>
<evidence type="ECO:0000256" key="6">
    <source>
        <dbReference type="ARBA" id="ARBA00022692"/>
    </source>
</evidence>
<accession>A0A5B7ZSH4</accession>
<comment type="subcellular location">
    <subcellularLocation>
        <location evidence="2">Cell inner membrane</location>
        <topology evidence="2">Multi-pass membrane protein</topology>
    </subcellularLocation>
</comment>
<evidence type="ECO:0000256" key="1">
    <source>
        <dbReference type="ARBA" id="ARBA00002962"/>
    </source>
</evidence>
<evidence type="ECO:0000256" key="9">
    <source>
        <dbReference type="ARBA" id="ARBA00023244"/>
    </source>
</evidence>
<dbReference type="UniPathway" id="UPA00252"/>
<name>A0A5B7ZSH4_9GAMM</name>
<dbReference type="RefSeq" id="WP_139716524.1">
    <property type="nucleotide sequence ID" value="NZ_CP040871.1"/>
</dbReference>
<evidence type="ECO:0000259" key="11">
    <source>
        <dbReference type="Pfam" id="PF07219"/>
    </source>
</evidence>
<dbReference type="Pfam" id="PF07219">
    <property type="entry name" value="HemY_N"/>
    <property type="match status" value="1"/>
</dbReference>
<dbReference type="GO" id="GO:0042168">
    <property type="term" value="P:heme metabolic process"/>
    <property type="evidence" value="ECO:0007669"/>
    <property type="project" value="InterPro"/>
</dbReference>
<sequence length="424" mass="45803">MNLFRSVLFWLVLAVLGALLAQVLLQDPGYVLVRYRGSDYTTTVAAGLGILLAALFVLVLAWNLLRLPFRAWKRHRERQARAKLTEGLAAYQRGDYARAEQLLKQAADNGDAEAVARAHAARAAQARGDDAAAAAHAHALGERHPAAQAVLLAQQALARGDASAALAALDAPNAQPLPPRGLRLRADALAAAGRSHEAYGLLGALRQQQALPATQLDALQADLAARSLQEAGDANALADRWDALPQALRTTPAVVAAYARRAAALRWDEAATRSLEQALDAQWSEELAELYGRLPVSRLEHRRTQVERWLPAHPSSPALLLSAARIAQTQGQWPQADSWLHRAIGHGAGAPAWEALGDGALQAGDESRARLAYANALRSQRGDALHELPGRDLRQQIADTAAIEERDEHGMPRLRGVSRDFEQR</sequence>
<evidence type="ECO:0000256" key="10">
    <source>
        <dbReference type="SAM" id="Phobius"/>
    </source>
</evidence>
<keyword evidence="6 10" id="KW-0812">Transmembrane</keyword>